<reference evidence="2 3" key="2">
    <citation type="journal article" date="2010" name="Nature">
        <title>Comparative genomics reveals mobile pathogenicity chromosomes in Fusarium.</title>
        <authorList>
            <person name="Ma L.J."/>
            <person name="van der Does H.C."/>
            <person name="Borkovich K.A."/>
            <person name="Coleman J.J."/>
            <person name="Daboussi M.J."/>
            <person name="Di Pietro A."/>
            <person name="Dufresne M."/>
            <person name="Freitag M."/>
            <person name="Grabherr M."/>
            <person name="Henrissat B."/>
            <person name="Houterman P.M."/>
            <person name="Kang S."/>
            <person name="Shim W.B."/>
            <person name="Woloshuk C."/>
            <person name="Xie X."/>
            <person name="Xu J.R."/>
            <person name="Antoniw J."/>
            <person name="Baker S.E."/>
            <person name="Bluhm B.H."/>
            <person name="Breakspear A."/>
            <person name="Brown D.W."/>
            <person name="Butchko R.A."/>
            <person name="Chapman S."/>
            <person name="Coulson R."/>
            <person name="Coutinho P.M."/>
            <person name="Danchin E.G."/>
            <person name="Diener A."/>
            <person name="Gale L.R."/>
            <person name="Gardiner D.M."/>
            <person name="Goff S."/>
            <person name="Hammond-Kosack K.E."/>
            <person name="Hilburn K."/>
            <person name="Hua-Van A."/>
            <person name="Jonkers W."/>
            <person name="Kazan K."/>
            <person name="Kodira C.D."/>
            <person name="Koehrsen M."/>
            <person name="Kumar L."/>
            <person name="Lee Y.H."/>
            <person name="Li L."/>
            <person name="Manners J.M."/>
            <person name="Miranda-Saavedra D."/>
            <person name="Mukherjee M."/>
            <person name="Park G."/>
            <person name="Park J."/>
            <person name="Park S.Y."/>
            <person name="Proctor R.H."/>
            <person name="Regev A."/>
            <person name="Ruiz-Roldan M.C."/>
            <person name="Sain D."/>
            <person name="Sakthikumar S."/>
            <person name="Sykes S."/>
            <person name="Schwartz D.C."/>
            <person name="Turgeon B.G."/>
            <person name="Wapinski I."/>
            <person name="Yoder O."/>
            <person name="Young S."/>
            <person name="Zeng Q."/>
            <person name="Zhou S."/>
            <person name="Galagan J."/>
            <person name="Cuomo C.A."/>
            <person name="Kistler H.C."/>
            <person name="Rep M."/>
        </authorList>
    </citation>
    <scope>GENOME REANNOTATION</scope>
    <source>
        <strain evidence="3">ATCC MYA-4620 / CBS 123657 / FGSC 9075 / NRRL 31084 / PH-1</strain>
        <strain evidence="2">PH-1 / ATCC MYA-4620 / FGSC 9075 / NRRL 31084</strain>
    </source>
</reference>
<dbReference type="AlphaFoldDB" id="I1S944"/>
<accession>I1S944</accession>
<dbReference type="HOGENOM" id="CLU_3191427_0_0_1"/>
<evidence type="ECO:0000313" key="1">
    <source>
        <dbReference type="EMBL" id="CEF76725.1"/>
    </source>
</evidence>
<proteinExistence type="predicted"/>
<reference evidence="1 3" key="3">
    <citation type="journal article" date="2015" name="BMC Genomics">
        <title>The completed genome sequence of the pathogenic ascomycete fungus Fusarium graminearum.</title>
        <authorList>
            <person name="King R."/>
            <person name="Urban M."/>
            <person name="Hammond-Kosack M.C."/>
            <person name="Hassani-Pak K."/>
            <person name="Hammond-Kosack K.E."/>
        </authorList>
    </citation>
    <scope>NUCLEOTIDE SEQUENCE [LARGE SCALE GENOMIC DNA]</scope>
    <source>
        <strain evidence="3">ATCC MYA-4620 / CBS 123657 / FGSC 9075 / NRRL 31084 / PH-1</strain>
        <strain evidence="1">PH-1</strain>
    </source>
</reference>
<dbReference type="Proteomes" id="UP000070720">
    <property type="component" value="Chromosome 2"/>
</dbReference>
<evidence type="ECO:0000313" key="3">
    <source>
        <dbReference type="Proteomes" id="UP000070720"/>
    </source>
</evidence>
<keyword evidence="3" id="KW-1185">Reference proteome</keyword>
<name>I1S944_GIBZE</name>
<protein>
    <submittedName>
        <fullName evidence="1">Chromosome 2, complete genome</fullName>
    </submittedName>
</protein>
<dbReference type="VEuPathDB" id="FungiDB:FGRAMPH1_01G09845"/>
<sequence length="46" mass="4791">MNGGLSQPPVQLTGALQNVSVQSQLVLLCTVDNVDRAILLSDPVSV</sequence>
<reference evidence="2 3" key="1">
    <citation type="journal article" date="2007" name="Science">
        <title>The Fusarium graminearum genome reveals a link between localized polymorphism and pathogen specialization.</title>
        <authorList>
            <person name="Cuomo C.A."/>
            <person name="Gueldener U."/>
            <person name="Xu J.-R."/>
            <person name="Trail F."/>
            <person name="Turgeon B.G."/>
            <person name="Di Pietro A."/>
            <person name="Walton J.D."/>
            <person name="Ma L.-J."/>
            <person name="Baker S.E."/>
            <person name="Rep M."/>
            <person name="Adam G."/>
            <person name="Antoniw J."/>
            <person name="Baldwin T."/>
            <person name="Calvo S.E."/>
            <person name="Chang Y.-L."/>
            <person name="DeCaprio D."/>
            <person name="Gale L.R."/>
            <person name="Gnerre S."/>
            <person name="Goswami R.S."/>
            <person name="Hammond-Kosack K."/>
            <person name="Harris L.J."/>
            <person name="Hilburn K."/>
            <person name="Kennell J.C."/>
            <person name="Kroken S."/>
            <person name="Magnuson J.K."/>
            <person name="Mannhaupt G."/>
            <person name="Mauceli E.W."/>
            <person name="Mewes H.-W."/>
            <person name="Mitterbauer R."/>
            <person name="Muehlbauer G."/>
            <person name="Muensterkoetter M."/>
            <person name="Nelson D."/>
            <person name="O'Donnell K."/>
            <person name="Ouellet T."/>
            <person name="Qi W."/>
            <person name="Quesneville H."/>
            <person name="Roncero M.I.G."/>
            <person name="Seong K.-Y."/>
            <person name="Tetko I.V."/>
            <person name="Urban M."/>
            <person name="Waalwijk C."/>
            <person name="Ward T.J."/>
            <person name="Yao J."/>
            <person name="Birren B.W."/>
            <person name="Kistler H.C."/>
        </authorList>
    </citation>
    <scope>NUCLEOTIDE SEQUENCE [LARGE SCALE GENOMIC DNA]</scope>
    <source>
        <strain evidence="3">ATCC MYA-4620 / CBS 123657 / FGSC 9075 / NRRL 31084 / PH-1</strain>
        <strain evidence="2">PH-1 / ATCC MYA-4620 / FGSC 9075 / NRRL 31084</strain>
    </source>
</reference>
<gene>
    <name evidence="1" type="ORF">FGRAMPH1_01T09845</name>
</gene>
<accession>A0A098DE49</accession>
<evidence type="ECO:0000313" key="2">
    <source>
        <dbReference type="EnsemblFungi" id="CEF76725"/>
    </source>
</evidence>
<organism evidence="1 3">
    <name type="scientific">Gibberella zeae (strain ATCC MYA-4620 / CBS 123657 / FGSC 9075 / NRRL 31084 / PH-1)</name>
    <name type="common">Wheat head blight fungus</name>
    <name type="synonym">Fusarium graminearum</name>
    <dbReference type="NCBI Taxonomy" id="229533"/>
    <lineage>
        <taxon>Eukaryota</taxon>
        <taxon>Fungi</taxon>
        <taxon>Dikarya</taxon>
        <taxon>Ascomycota</taxon>
        <taxon>Pezizomycotina</taxon>
        <taxon>Sordariomycetes</taxon>
        <taxon>Hypocreomycetidae</taxon>
        <taxon>Hypocreales</taxon>
        <taxon>Nectriaceae</taxon>
        <taxon>Fusarium</taxon>
    </lineage>
</organism>
<reference evidence="2" key="4">
    <citation type="submission" date="2017-01" db="UniProtKB">
        <authorList>
            <consortium name="EnsemblFungi"/>
        </authorList>
    </citation>
    <scope>IDENTIFICATION</scope>
    <source>
        <strain evidence="2">PH-1 / ATCC MYA-4620 / FGSC 9075 / NRRL 31084</strain>
    </source>
</reference>
<dbReference type="KEGG" id="fgr:FGSG_13374"/>
<dbReference type="EMBL" id="HG970333">
    <property type="protein sequence ID" value="CEF76725.1"/>
    <property type="molecule type" value="Genomic_DNA"/>
</dbReference>
<dbReference type="RefSeq" id="XP_011320383.1">
    <property type="nucleotide sequence ID" value="XM_011322081.1"/>
</dbReference>
<dbReference type="InParanoid" id="I1S944"/>
<dbReference type="EnsemblFungi" id="CEF76725">
    <property type="protein sequence ID" value="CEF76725"/>
    <property type="gene ID" value="FGRRES_13374"/>
</dbReference>